<dbReference type="GO" id="GO:0008818">
    <property type="term" value="F:cobalamin 5'-phosphate synthase activity"/>
    <property type="evidence" value="ECO:0007669"/>
    <property type="project" value="UniProtKB-UniRule"/>
</dbReference>
<feature type="transmembrane region" description="Helical" evidence="19">
    <location>
        <begin position="154"/>
        <end position="175"/>
    </location>
</feature>
<evidence type="ECO:0000256" key="8">
    <source>
        <dbReference type="ARBA" id="ARBA00022573"/>
    </source>
</evidence>
<dbReference type="PANTHER" id="PTHR34148:SF1">
    <property type="entry name" value="ADENOSYLCOBINAMIDE-GDP RIBAZOLETRANSFERASE"/>
    <property type="match status" value="1"/>
</dbReference>
<evidence type="ECO:0000256" key="15">
    <source>
        <dbReference type="ARBA" id="ARBA00032605"/>
    </source>
</evidence>
<dbReference type="OrthoDB" id="9794626at2"/>
<evidence type="ECO:0000256" key="12">
    <source>
        <dbReference type="ARBA" id="ARBA00022989"/>
    </source>
</evidence>
<keyword evidence="11 19" id="KW-0460">Magnesium</keyword>
<evidence type="ECO:0000256" key="17">
    <source>
        <dbReference type="ARBA" id="ARBA00048623"/>
    </source>
</evidence>
<dbReference type="GO" id="GO:0009236">
    <property type="term" value="P:cobalamin biosynthetic process"/>
    <property type="evidence" value="ECO:0007669"/>
    <property type="project" value="UniProtKB-UniRule"/>
</dbReference>
<evidence type="ECO:0000256" key="14">
    <source>
        <dbReference type="ARBA" id="ARBA00025228"/>
    </source>
</evidence>
<evidence type="ECO:0000256" key="3">
    <source>
        <dbReference type="ARBA" id="ARBA00004663"/>
    </source>
</evidence>
<comment type="pathway">
    <text evidence="3 19">Cofactor biosynthesis; adenosylcobalamin biosynthesis; adenosylcobalamin from cob(II)yrinate a,c-diamide: step 7/7.</text>
</comment>
<comment type="cofactor">
    <cofactor evidence="1 19">
        <name>Mg(2+)</name>
        <dbReference type="ChEBI" id="CHEBI:18420"/>
    </cofactor>
</comment>
<dbReference type="HAMAP" id="MF_00719">
    <property type="entry name" value="CobS"/>
    <property type="match status" value="1"/>
</dbReference>
<evidence type="ECO:0000256" key="19">
    <source>
        <dbReference type="HAMAP-Rule" id="MF_00719"/>
    </source>
</evidence>
<evidence type="ECO:0000313" key="21">
    <source>
        <dbReference type="Proteomes" id="UP000598196"/>
    </source>
</evidence>
<dbReference type="NCBIfam" id="TIGR00317">
    <property type="entry name" value="cobS"/>
    <property type="match status" value="1"/>
</dbReference>
<dbReference type="RefSeq" id="WP_146286490.1">
    <property type="nucleotide sequence ID" value="NZ_BMLP01000002.1"/>
</dbReference>
<protein>
    <recommendedName>
        <fullName evidence="6 19">Adenosylcobinamide-GDP ribazoletransferase</fullName>
        <ecNumber evidence="5 19">2.7.8.26</ecNumber>
    </recommendedName>
    <alternativeName>
        <fullName evidence="16 19">Cobalamin synthase</fullName>
    </alternativeName>
    <alternativeName>
        <fullName evidence="15 19">Cobalamin-5'-phosphate synthase</fullName>
    </alternativeName>
</protein>
<comment type="catalytic activity">
    <reaction evidence="18 19">
        <text>alpha-ribazole 5'-phosphate + adenosylcob(III)inamide-GDP = adenosylcob(III)alamin 5'-phosphate + GMP + H(+)</text>
        <dbReference type="Rhea" id="RHEA:23560"/>
        <dbReference type="ChEBI" id="CHEBI:15378"/>
        <dbReference type="ChEBI" id="CHEBI:57918"/>
        <dbReference type="ChEBI" id="CHEBI:58115"/>
        <dbReference type="ChEBI" id="CHEBI:60487"/>
        <dbReference type="ChEBI" id="CHEBI:60493"/>
        <dbReference type="EC" id="2.7.8.26"/>
    </reaction>
</comment>
<feature type="transmembrane region" description="Helical" evidence="19">
    <location>
        <begin position="126"/>
        <end position="142"/>
    </location>
</feature>
<evidence type="ECO:0000256" key="9">
    <source>
        <dbReference type="ARBA" id="ARBA00022679"/>
    </source>
</evidence>
<reference evidence="20 21" key="1">
    <citation type="journal article" date="2014" name="Int. J. Syst. Evol. Microbiol.">
        <title>Complete genome sequence of Corynebacterium casei LMG S-19264T (=DSM 44701T), isolated from a smear-ripened cheese.</title>
        <authorList>
            <consortium name="US DOE Joint Genome Institute (JGI-PGF)"/>
            <person name="Walter F."/>
            <person name="Albersmeier A."/>
            <person name="Kalinowski J."/>
            <person name="Ruckert C."/>
        </authorList>
    </citation>
    <scope>NUCLEOTIDE SEQUENCE [LARGE SCALE GENOMIC DNA]</scope>
    <source>
        <strain evidence="20 21">CGMCC 1.7029</strain>
    </source>
</reference>
<evidence type="ECO:0000256" key="18">
    <source>
        <dbReference type="ARBA" id="ARBA00049504"/>
    </source>
</evidence>
<keyword evidence="8 19" id="KW-0169">Cobalamin biosynthesis</keyword>
<evidence type="ECO:0000256" key="2">
    <source>
        <dbReference type="ARBA" id="ARBA00004651"/>
    </source>
</evidence>
<keyword evidence="9 19" id="KW-0808">Transferase</keyword>
<evidence type="ECO:0000256" key="16">
    <source>
        <dbReference type="ARBA" id="ARBA00032853"/>
    </source>
</evidence>
<dbReference type="AlphaFoldDB" id="A0A917YLT7"/>
<evidence type="ECO:0000256" key="13">
    <source>
        <dbReference type="ARBA" id="ARBA00023136"/>
    </source>
</evidence>
<proteinExistence type="inferred from homology"/>
<evidence type="ECO:0000256" key="6">
    <source>
        <dbReference type="ARBA" id="ARBA00015850"/>
    </source>
</evidence>
<organism evidence="20 21">
    <name type="scientific">Gemmobacter aquaticus</name>
    <dbReference type="NCBI Taxonomy" id="490185"/>
    <lineage>
        <taxon>Bacteria</taxon>
        <taxon>Pseudomonadati</taxon>
        <taxon>Pseudomonadota</taxon>
        <taxon>Alphaproteobacteria</taxon>
        <taxon>Rhodobacterales</taxon>
        <taxon>Paracoccaceae</taxon>
        <taxon>Gemmobacter</taxon>
    </lineage>
</organism>
<evidence type="ECO:0000256" key="7">
    <source>
        <dbReference type="ARBA" id="ARBA00022475"/>
    </source>
</evidence>
<accession>A0A917YLT7</accession>
<dbReference type="InterPro" id="IPR003805">
    <property type="entry name" value="CobS"/>
</dbReference>
<gene>
    <name evidence="20" type="primary">cobV</name>
    <name evidence="19" type="synonym">cobS</name>
    <name evidence="20" type="ORF">GCM10010991_17020</name>
</gene>
<keyword evidence="21" id="KW-1185">Reference proteome</keyword>
<comment type="subcellular location">
    <subcellularLocation>
        <location evidence="2 19">Cell membrane</location>
        <topology evidence="2 19">Multi-pass membrane protein</topology>
    </subcellularLocation>
</comment>
<evidence type="ECO:0000256" key="1">
    <source>
        <dbReference type="ARBA" id="ARBA00001946"/>
    </source>
</evidence>
<evidence type="ECO:0000256" key="11">
    <source>
        <dbReference type="ARBA" id="ARBA00022842"/>
    </source>
</evidence>
<feature type="transmembrane region" description="Helical" evidence="19">
    <location>
        <begin position="195"/>
        <end position="228"/>
    </location>
</feature>
<name>A0A917YLT7_9RHOB</name>
<comment type="caution">
    <text evidence="20">The sequence shown here is derived from an EMBL/GenBank/DDBJ whole genome shotgun (WGS) entry which is preliminary data.</text>
</comment>
<feature type="transmembrane region" description="Helical" evidence="19">
    <location>
        <begin position="51"/>
        <end position="72"/>
    </location>
</feature>
<sequence length="263" mass="26544">MHKTDLSDSLSRLCRAVQGGTALRDLRAGLALLSRLPLPAPKDFPTPPAVWAWPLVGLILGALSALAGWLAFALGTPAGFAAAALLAAHALVTGAMHEDGLADTADGLWGGWDKARRLEIMKDSHIGSYGVMALILVTLGRWSAVTALIAGGHWMALVAAATISRAPMAAMLSLMPNARGAGLSQSVGQPAPPAAGQAVLVALLLALLCSGFDAIAMTASAGLAALALWRVAMVKIGGQTGDILGASQQLSELAALGAAAAIL</sequence>
<keyword evidence="7 19" id="KW-1003">Cell membrane</keyword>
<comment type="similarity">
    <text evidence="4 19">Belongs to the CobS family.</text>
</comment>
<evidence type="ECO:0000256" key="5">
    <source>
        <dbReference type="ARBA" id="ARBA00013200"/>
    </source>
</evidence>
<dbReference type="EMBL" id="BMLP01000002">
    <property type="protein sequence ID" value="GGO31246.1"/>
    <property type="molecule type" value="Genomic_DNA"/>
</dbReference>
<dbReference type="Proteomes" id="UP000598196">
    <property type="component" value="Unassembled WGS sequence"/>
</dbReference>
<dbReference type="GO" id="GO:0051073">
    <property type="term" value="F:adenosylcobinamide-GDP ribazoletransferase activity"/>
    <property type="evidence" value="ECO:0007669"/>
    <property type="project" value="UniProtKB-UniRule"/>
</dbReference>
<evidence type="ECO:0000256" key="4">
    <source>
        <dbReference type="ARBA" id="ARBA00010561"/>
    </source>
</evidence>
<keyword evidence="10 19" id="KW-0812">Transmembrane</keyword>
<evidence type="ECO:0000313" key="20">
    <source>
        <dbReference type="EMBL" id="GGO31246.1"/>
    </source>
</evidence>
<feature type="transmembrane region" description="Helical" evidence="19">
    <location>
        <begin position="79"/>
        <end position="97"/>
    </location>
</feature>
<keyword evidence="13 19" id="KW-0472">Membrane</keyword>
<comment type="function">
    <text evidence="14 19">Joins adenosylcobinamide-GDP and alpha-ribazole to generate adenosylcobalamin (Ado-cobalamin). Also synthesizes adenosylcobalamin 5'-phosphate from adenosylcobinamide-GDP and alpha-ribazole 5'-phosphate.</text>
</comment>
<dbReference type="GO" id="GO:0005886">
    <property type="term" value="C:plasma membrane"/>
    <property type="evidence" value="ECO:0007669"/>
    <property type="project" value="UniProtKB-SubCell"/>
</dbReference>
<dbReference type="EC" id="2.7.8.26" evidence="5 19"/>
<dbReference type="Pfam" id="PF02654">
    <property type="entry name" value="CobS"/>
    <property type="match status" value="1"/>
</dbReference>
<comment type="catalytic activity">
    <reaction evidence="17 19">
        <text>alpha-ribazole + adenosylcob(III)inamide-GDP = adenosylcob(III)alamin + GMP + H(+)</text>
        <dbReference type="Rhea" id="RHEA:16049"/>
        <dbReference type="ChEBI" id="CHEBI:10329"/>
        <dbReference type="ChEBI" id="CHEBI:15378"/>
        <dbReference type="ChEBI" id="CHEBI:18408"/>
        <dbReference type="ChEBI" id="CHEBI:58115"/>
        <dbReference type="ChEBI" id="CHEBI:60487"/>
        <dbReference type="EC" id="2.7.8.26"/>
    </reaction>
</comment>
<dbReference type="PANTHER" id="PTHR34148">
    <property type="entry name" value="ADENOSYLCOBINAMIDE-GDP RIBAZOLETRANSFERASE"/>
    <property type="match status" value="1"/>
</dbReference>
<evidence type="ECO:0000256" key="10">
    <source>
        <dbReference type="ARBA" id="ARBA00022692"/>
    </source>
</evidence>
<keyword evidence="12 19" id="KW-1133">Transmembrane helix</keyword>